<reference evidence="1 2" key="1">
    <citation type="submission" date="2008-07" db="EMBL/GenBank/DDBJ databases">
        <authorList>
            <person name="El-Sayed N."/>
            <person name="Caler E."/>
            <person name="Inman J."/>
            <person name="Amedeo P."/>
            <person name="Hass B."/>
            <person name="Wortman J."/>
        </authorList>
    </citation>
    <scope>NUCLEOTIDE SEQUENCE [LARGE SCALE GENOMIC DNA]</scope>
    <source>
        <strain evidence="2">ATCC 50983 / TXsc</strain>
    </source>
</reference>
<protein>
    <submittedName>
        <fullName evidence="1">Uncharacterized protein</fullName>
    </submittedName>
</protein>
<accession>C5LKV1</accession>
<evidence type="ECO:0000313" key="1">
    <source>
        <dbReference type="EMBL" id="EER02641.1"/>
    </source>
</evidence>
<dbReference type="OrthoDB" id="10587166at2759"/>
<keyword evidence="2" id="KW-1185">Reference proteome</keyword>
<dbReference type="RefSeq" id="XP_002769923.1">
    <property type="nucleotide sequence ID" value="XM_002769877.1"/>
</dbReference>
<dbReference type="AlphaFoldDB" id="C5LKV1"/>
<name>C5LKV1_PERM5</name>
<sequence length="178" mass="20336">MVLLAMQRLALLEMRMDSLFKDINVLVDSKTVLSVLQHGRTNAGPMQVYMEKKLRLLRELMRERLNTICFTYVETNSNLADIGTRNDLHKRLIQLRDSEALEHDGVQPLQAAVIPSTVSPSAGKRQRQISPTDADPVVKKICTRPDQSSLKYTREELGQYCREREELLRKNIIVGDST</sequence>
<gene>
    <name evidence="1" type="ORF">Pmar_PMAR014389</name>
</gene>
<dbReference type="EMBL" id="GG682951">
    <property type="protein sequence ID" value="EER02641.1"/>
    <property type="molecule type" value="Genomic_DNA"/>
</dbReference>
<organism evidence="2">
    <name type="scientific">Perkinsus marinus (strain ATCC 50983 / TXsc)</name>
    <dbReference type="NCBI Taxonomy" id="423536"/>
    <lineage>
        <taxon>Eukaryota</taxon>
        <taxon>Sar</taxon>
        <taxon>Alveolata</taxon>
        <taxon>Perkinsozoa</taxon>
        <taxon>Perkinsea</taxon>
        <taxon>Perkinsida</taxon>
        <taxon>Perkinsidae</taxon>
        <taxon>Perkinsus</taxon>
    </lineage>
</organism>
<feature type="non-terminal residue" evidence="1">
    <location>
        <position position="178"/>
    </location>
</feature>
<dbReference type="Proteomes" id="UP000007800">
    <property type="component" value="Unassembled WGS sequence"/>
</dbReference>
<dbReference type="InParanoid" id="C5LKV1"/>
<dbReference type="GeneID" id="9047984"/>
<evidence type="ECO:0000313" key="2">
    <source>
        <dbReference type="Proteomes" id="UP000007800"/>
    </source>
</evidence>
<proteinExistence type="predicted"/>